<dbReference type="Pfam" id="PF05873">
    <property type="entry name" value="Mt_ATP-synt_D"/>
    <property type="match status" value="1"/>
</dbReference>
<evidence type="ECO:0000256" key="8">
    <source>
        <dbReference type="ARBA" id="ARBA00023065"/>
    </source>
</evidence>
<dbReference type="PANTHER" id="PTHR12700">
    <property type="entry name" value="ATP SYNTHASE SUBUNIT D, MITOCHONDRIAL"/>
    <property type="match status" value="1"/>
</dbReference>
<evidence type="ECO:0000256" key="3">
    <source>
        <dbReference type="ARBA" id="ARBA00021688"/>
    </source>
</evidence>
<evidence type="ECO:0000256" key="1">
    <source>
        <dbReference type="ARBA" id="ARBA00004273"/>
    </source>
</evidence>
<dbReference type="EMBL" id="KV454490">
    <property type="protein sequence ID" value="ODV58718.1"/>
    <property type="molecule type" value="Genomic_DNA"/>
</dbReference>
<evidence type="ECO:0000256" key="5">
    <source>
        <dbReference type="ARBA" id="ARBA00022547"/>
    </source>
</evidence>
<sequence length="172" mass="19524">MSLKAAVKLDWAKVVSSLGLKGQSAASLQAFKKRNDEAKRVAYELNLQDKPIDFAYYKSVLKNQDIISKIESSINDFKPITYDISDQVSAIETFKQTALESAEQTESLILKEIEDLNKTLENIQKSRPFEQLTVDDVVAAKPDIDEKVTQMVKQGRWELPAYYDKFGKLVIM</sequence>
<dbReference type="Gene3D" id="6.10.280.70">
    <property type="match status" value="1"/>
</dbReference>
<keyword evidence="5" id="KW-0138">CF(0)</keyword>
<dbReference type="SUPFAM" id="SSF161065">
    <property type="entry name" value="ATP synthase D chain-like"/>
    <property type="match status" value="1"/>
</dbReference>
<dbReference type="PIRSF" id="PIRSF005514">
    <property type="entry name" value="ATPase_F0_D_mt"/>
    <property type="match status" value="1"/>
</dbReference>
<accession>A0A1D2VAL7</accession>
<keyword evidence="8 12" id="KW-0406">Ion transport</keyword>
<dbReference type="OrthoDB" id="35799at2759"/>
<dbReference type="GO" id="GO:0046933">
    <property type="term" value="F:proton-transporting ATP synthase activity, rotational mechanism"/>
    <property type="evidence" value="ECO:0007669"/>
    <property type="project" value="EnsemblFungi"/>
</dbReference>
<evidence type="ECO:0000256" key="12">
    <source>
        <dbReference type="PIRNR" id="PIRNR005514"/>
    </source>
</evidence>
<evidence type="ECO:0000256" key="11">
    <source>
        <dbReference type="ARBA" id="ARBA00023310"/>
    </source>
</evidence>
<keyword evidence="7 12" id="KW-0999">Mitochondrion inner membrane</keyword>
<keyword evidence="14" id="KW-1185">Reference proteome</keyword>
<dbReference type="InParanoid" id="A0A1D2VAL7"/>
<organism evidence="13 14">
    <name type="scientific">Ascoidea rubescens DSM 1968</name>
    <dbReference type="NCBI Taxonomy" id="1344418"/>
    <lineage>
        <taxon>Eukaryota</taxon>
        <taxon>Fungi</taxon>
        <taxon>Dikarya</taxon>
        <taxon>Ascomycota</taxon>
        <taxon>Saccharomycotina</taxon>
        <taxon>Saccharomycetes</taxon>
        <taxon>Ascoideaceae</taxon>
        <taxon>Ascoidea</taxon>
    </lineage>
</organism>
<evidence type="ECO:0000256" key="2">
    <source>
        <dbReference type="ARBA" id="ARBA00006842"/>
    </source>
</evidence>
<dbReference type="InterPro" id="IPR008689">
    <property type="entry name" value="ATP_synth_F0_dsu_mt"/>
</dbReference>
<dbReference type="STRING" id="1344418.A0A1D2VAL7"/>
<proteinExistence type="inferred from homology"/>
<evidence type="ECO:0000313" key="13">
    <source>
        <dbReference type="EMBL" id="ODV58718.1"/>
    </source>
</evidence>
<gene>
    <name evidence="13" type="ORF">ASCRUDRAFT_10053</name>
</gene>
<dbReference type="GeneID" id="30962149"/>
<comment type="function">
    <text evidence="12">Mitochondrial membrane ATP synthase (F(1)F(0) ATP synthase or Complex V) produces ATP from ADP in the presence of a proton gradient across the membrane which is generated by electron transport complexes of the respiratory chain. F-type ATPases consist of two structural domains, F(1) - containing the extramembraneous catalytic core, and F(0) - containing the membrane proton channel, linked together by a central stalk and a peripheral stalk. During catalysis, ATP synthesis in the catalytic domain of F(1) is coupled via a rotary mechanism of the central stalk subunits to proton translocation.</text>
</comment>
<protein>
    <recommendedName>
        <fullName evidence="3 12">ATP synthase subunit d, mitochondrial</fullName>
    </recommendedName>
</protein>
<evidence type="ECO:0000256" key="9">
    <source>
        <dbReference type="ARBA" id="ARBA00023128"/>
    </source>
</evidence>
<keyword evidence="9 12" id="KW-0496">Mitochondrion</keyword>
<dbReference type="RefSeq" id="XP_020045025.1">
    <property type="nucleotide sequence ID" value="XM_020188513.1"/>
</dbReference>
<dbReference type="GO" id="GO:0045259">
    <property type="term" value="C:proton-transporting ATP synthase complex"/>
    <property type="evidence" value="ECO:0007669"/>
    <property type="project" value="UniProtKB-KW"/>
</dbReference>
<evidence type="ECO:0000256" key="4">
    <source>
        <dbReference type="ARBA" id="ARBA00022448"/>
    </source>
</evidence>
<reference evidence="14" key="1">
    <citation type="submission" date="2016-05" db="EMBL/GenBank/DDBJ databases">
        <title>Comparative genomics of biotechnologically important yeasts.</title>
        <authorList>
            <consortium name="DOE Joint Genome Institute"/>
            <person name="Riley R."/>
            <person name="Haridas S."/>
            <person name="Wolfe K.H."/>
            <person name="Lopes M.R."/>
            <person name="Hittinger C.T."/>
            <person name="Goker M."/>
            <person name="Salamov A."/>
            <person name="Wisecaver J."/>
            <person name="Long T.M."/>
            <person name="Aerts A.L."/>
            <person name="Barry K."/>
            <person name="Choi C."/>
            <person name="Clum A."/>
            <person name="Coughlan A.Y."/>
            <person name="Deshpande S."/>
            <person name="Douglass A.P."/>
            <person name="Hanson S.J."/>
            <person name="Klenk H.-P."/>
            <person name="Labutti K."/>
            <person name="Lapidus A."/>
            <person name="Lindquist E."/>
            <person name="Lipzen A."/>
            <person name="Meier-Kolthoff J.P."/>
            <person name="Ohm R.A."/>
            <person name="Otillar R.P."/>
            <person name="Pangilinan J."/>
            <person name="Peng Y."/>
            <person name="Rokas A."/>
            <person name="Rosa C.A."/>
            <person name="Scheuner C."/>
            <person name="Sibirny A.A."/>
            <person name="Slot J.C."/>
            <person name="Stielow J.B."/>
            <person name="Sun H."/>
            <person name="Kurtzman C.P."/>
            <person name="Blackwell M."/>
            <person name="Grigoriev I.V."/>
            <person name="Jeffries T.W."/>
        </authorList>
    </citation>
    <scope>NUCLEOTIDE SEQUENCE [LARGE SCALE GENOMIC DNA]</scope>
    <source>
        <strain evidence="14">DSM 1968</strain>
    </source>
</reference>
<evidence type="ECO:0000256" key="6">
    <source>
        <dbReference type="ARBA" id="ARBA00022781"/>
    </source>
</evidence>
<keyword evidence="6 12" id="KW-0375">Hydrogen ion transport</keyword>
<dbReference type="InterPro" id="IPR036228">
    <property type="entry name" value="ATP_synth_F0_dsu_sf_mt"/>
</dbReference>
<evidence type="ECO:0000256" key="7">
    <source>
        <dbReference type="ARBA" id="ARBA00022792"/>
    </source>
</evidence>
<dbReference type="Proteomes" id="UP000095038">
    <property type="component" value="Unassembled WGS sequence"/>
</dbReference>
<keyword evidence="10 12" id="KW-0472">Membrane</keyword>
<keyword evidence="11" id="KW-0066">ATP synthesis</keyword>
<name>A0A1D2VAL7_9ASCO</name>
<dbReference type="AlphaFoldDB" id="A0A1D2VAL7"/>
<evidence type="ECO:0000313" key="14">
    <source>
        <dbReference type="Proteomes" id="UP000095038"/>
    </source>
</evidence>
<evidence type="ECO:0000256" key="10">
    <source>
        <dbReference type="ARBA" id="ARBA00023136"/>
    </source>
</evidence>
<dbReference type="FunCoup" id="A0A1D2VAL7">
    <property type="interactions" value="533"/>
</dbReference>
<comment type="similarity">
    <text evidence="2 12">Belongs to the ATPase d subunit family.</text>
</comment>
<comment type="subcellular location">
    <subcellularLocation>
        <location evidence="1 12">Mitochondrion inner membrane</location>
    </subcellularLocation>
</comment>
<dbReference type="GO" id="GO:0005743">
    <property type="term" value="C:mitochondrial inner membrane"/>
    <property type="evidence" value="ECO:0007669"/>
    <property type="project" value="UniProtKB-SubCell"/>
</dbReference>
<keyword evidence="4 12" id="KW-0813">Transport</keyword>